<evidence type="ECO:0000313" key="3">
    <source>
        <dbReference type="Proteomes" id="UP001345827"/>
    </source>
</evidence>
<feature type="compositionally biased region" description="Basic and acidic residues" evidence="1">
    <location>
        <begin position="54"/>
        <end position="63"/>
    </location>
</feature>
<proteinExistence type="predicted"/>
<feature type="compositionally biased region" description="Basic residues" evidence="1">
    <location>
        <begin position="120"/>
        <end position="134"/>
    </location>
</feature>
<gene>
    <name evidence="2" type="ORF">LTR25_006751</name>
</gene>
<protein>
    <submittedName>
        <fullName evidence="2">Uncharacterized protein</fullName>
    </submittedName>
</protein>
<accession>A0AAV9Q7X6</accession>
<feature type="compositionally biased region" description="Basic and acidic residues" evidence="1">
    <location>
        <begin position="94"/>
        <end position="119"/>
    </location>
</feature>
<dbReference type="AlphaFoldDB" id="A0AAV9Q7X6"/>
<evidence type="ECO:0000313" key="2">
    <source>
        <dbReference type="EMBL" id="KAK5534719.1"/>
    </source>
</evidence>
<dbReference type="EMBL" id="JAXLQG010000011">
    <property type="protein sequence ID" value="KAK5534719.1"/>
    <property type="molecule type" value="Genomic_DNA"/>
</dbReference>
<dbReference type="Proteomes" id="UP001345827">
    <property type="component" value="Unassembled WGS sequence"/>
</dbReference>
<organism evidence="2 3">
    <name type="scientific">Vermiconidia calcicola</name>
    <dbReference type="NCBI Taxonomy" id="1690605"/>
    <lineage>
        <taxon>Eukaryota</taxon>
        <taxon>Fungi</taxon>
        <taxon>Dikarya</taxon>
        <taxon>Ascomycota</taxon>
        <taxon>Pezizomycotina</taxon>
        <taxon>Dothideomycetes</taxon>
        <taxon>Dothideomycetidae</taxon>
        <taxon>Mycosphaerellales</taxon>
        <taxon>Extremaceae</taxon>
        <taxon>Vermiconidia</taxon>
    </lineage>
</organism>
<sequence>MEDLSKGHKHTVAEQDHGRLSAILIAGDDVQSAKKKKETGKKNNEVKAGRRIKDRVVHAEHEAGIINSSDSDYQSAMKRIESRKSTKRKTAAKIQDEDNNVLREHKDGEIDSSDGDYKAAKRRREGQKIRNARHHDKEGAHKGMIGDLDPEEEQRIENELAANGPWGISATPTSKV</sequence>
<name>A0AAV9Q7X6_9PEZI</name>
<keyword evidence="3" id="KW-1185">Reference proteome</keyword>
<feature type="compositionally biased region" description="Basic and acidic residues" evidence="1">
    <location>
        <begin position="1"/>
        <end position="19"/>
    </location>
</feature>
<reference evidence="2 3" key="1">
    <citation type="submission" date="2023-06" db="EMBL/GenBank/DDBJ databases">
        <title>Black Yeasts Isolated from many extreme environments.</title>
        <authorList>
            <person name="Coleine C."/>
            <person name="Stajich J.E."/>
            <person name="Selbmann L."/>
        </authorList>
    </citation>
    <scope>NUCLEOTIDE SEQUENCE [LARGE SCALE GENOMIC DNA]</scope>
    <source>
        <strain evidence="2 3">CCFEE 5887</strain>
    </source>
</reference>
<evidence type="ECO:0000256" key="1">
    <source>
        <dbReference type="SAM" id="MobiDB-lite"/>
    </source>
</evidence>
<feature type="region of interest" description="Disordered" evidence="1">
    <location>
        <begin position="1"/>
        <end position="20"/>
    </location>
</feature>
<comment type="caution">
    <text evidence="2">The sequence shown here is derived from an EMBL/GenBank/DDBJ whole genome shotgun (WGS) entry which is preliminary data.</text>
</comment>
<feature type="region of interest" description="Disordered" evidence="1">
    <location>
        <begin position="29"/>
        <end position="147"/>
    </location>
</feature>